<sequence>MLNPAIMISIWLNKNNFDSSLDLFEKFTKVEELGLSENQFRGSLEPLNRLRNLKILVFRNTHINSGLEFLDMNLDQFFC</sequence>
<reference evidence="1" key="1">
    <citation type="submission" date="2021-06" db="EMBL/GenBank/DDBJ databases">
        <authorList>
            <person name="Kallberg Y."/>
            <person name="Tangrot J."/>
            <person name="Rosling A."/>
        </authorList>
    </citation>
    <scope>NUCLEOTIDE SEQUENCE</scope>
    <source>
        <strain evidence="1">28 12/20/2015</strain>
    </source>
</reference>
<comment type="caution">
    <text evidence="1">The sequence shown here is derived from an EMBL/GenBank/DDBJ whole genome shotgun (WGS) entry which is preliminary data.</text>
</comment>
<dbReference type="Proteomes" id="UP000789366">
    <property type="component" value="Unassembled WGS sequence"/>
</dbReference>
<gene>
    <name evidence="1" type="ORF">SPELUC_LOCUS10289</name>
</gene>
<organism evidence="1 2">
    <name type="scientific">Cetraspora pellucida</name>
    <dbReference type="NCBI Taxonomy" id="1433469"/>
    <lineage>
        <taxon>Eukaryota</taxon>
        <taxon>Fungi</taxon>
        <taxon>Fungi incertae sedis</taxon>
        <taxon>Mucoromycota</taxon>
        <taxon>Glomeromycotina</taxon>
        <taxon>Glomeromycetes</taxon>
        <taxon>Diversisporales</taxon>
        <taxon>Gigasporaceae</taxon>
        <taxon>Cetraspora</taxon>
    </lineage>
</organism>
<protein>
    <submittedName>
        <fullName evidence="1">8755_t:CDS:1</fullName>
    </submittedName>
</protein>
<evidence type="ECO:0000313" key="1">
    <source>
        <dbReference type="EMBL" id="CAG8683501.1"/>
    </source>
</evidence>
<accession>A0ACA9NY84</accession>
<evidence type="ECO:0000313" key="2">
    <source>
        <dbReference type="Proteomes" id="UP000789366"/>
    </source>
</evidence>
<name>A0ACA9NY84_9GLOM</name>
<dbReference type="EMBL" id="CAJVPW010018794">
    <property type="protein sequence ID" value="CAG8683501.1"/>
    <property type="molecule type" value="Genomic_DNA"/>
</dbReference>
<keyword evidence="2" id="KW-1185">Reference proteome</keyword>
<feature type="non-terminal residue" evidence="1">
    <location>
        <position position="79"/>
    </location>
</feature>
<proteinExistence type="predicted"/>